<dbReference type="Proteomes" id="UP000684084">
    <property type="component" value="Unassembled WGS sequence"/>
</dbReference>
<accession>A0A915ZBY2</accession>
<organism evidence="1 2">
    <name type="scientific">Rhizophagus irregularis</name>
    <dbReference type="NCBI Taxonomy" id="588596"/>
    <lineage>
        <taxon>Eukaryota</taxon>
        <taxon>Fungi</taxon>
        <taxon>Fungi incertae sedis</taxon>
        <taxon>Mucoromycota</taxon>
        <taxon>Glomeromycotina</taxon>
        <taxon>Glomeromycetes</taxon>
        <taxon>Glomerales</taxon>
        <taxon>Glomeraceae</taxon>
        <taxon>Rhizophagus</taxon>
    </lineage>
</organism>
<evidence type="ECO:0000313" key="2">
    <source>
        <dbReference type="Proteomes" id="UP000684084"/>
    </source>
</evidence>
<sequence length="118" mass="13311">MQIDTIKTILREKNSRTHVTSEMITSDATAPAKSKVRIPITPTNSSVSVNSSVIPYDARAPYINVTLKEYPYLSLYNSDRHNDRYEFKSSGLYSGCEKEHNKGKVVGRGIKSSYYIKC</sequence>
<dbReference type="OrthoDB" id="2376864at2759"/>
<name>A0A915ZBY2_9GLOM</name>
<dbReference type="VEuPathDB" id="FungiDB:RhiirFUN_016680"/>
<dbReference type="EMBL" id="CAGKOT010000026">
    <property type="protein sequence ID" value="CAB5369260.1"/>
    <property type="molecule type" value="Genomic_DNA"/>
</dbReference>
<dbReference type="AlphaFoldDB" id="A0A915ZBY2"/>
<proteinExistence type="predicted"/>
<comment type="caution">
    <text evidence="1">The sequence shown here is derived from an EMBL/GenBank/DDBJ whole genome shotgun (WGS) entry which is preliminary data.</text>
</comment>
<protein>
    <submittedName>
        <fullName evidence="1">Uncharacterized protein</fullName>
    </submittedName>
</protein>
<reference evidence="1" key="1">
    <citation type="submission" date="2020-05" db="EMBL/GenBank/DDBJ databases">
        <authorList>
            <person name="Rincon C."/>
            <person name="Sanders R I."/>
            <person name="Robbins C."/>
            <person name="Chaturvedi A."/>
        </authorList>
    </citation>
    <scope>NUCLEOTIDE SEQUENCE</scope>
    <source>
        <strain evidence="1">CHB12</strain>
    </source>
</reference>
<evidence type="ECO:0000313" key="1">
    <source>
        <dbReference type="EMBL" id="CAB5369260.1"/>
    </source>
</evidence>
<gene>
    <name evidence="1" type="ORF">CHRIB12_LOCUS12104</name>
</gene>